<dbReference type="RefSeq" id="WP_155466006.1">
    <property type="nucleotide sequence ID" value="NZ_WNKY01000029.1"/>
</dbReference>
<reference evidence="1 2" key="1">
    <citation type="submission" date="2019-11" db="EMBL/GenBank/DDBJ databases">
        <title>Type strains purchased from KCTC, JCM and DSMZ.</title>
        <authorList>
            <person name="Lu H."/>
        </authorList>
    </citation>
    <scope>NUCLEOTIDE SEQUENCE [LARGE SCALE GENOMIC DNA]</scope>
    <source>
        <strain evidence="1 2">KCTC 22382</strain>
    </source>
</reference>
<evidence type="ECO:0000313" key="1">
    <source>
        <dbReference type="EMBL" id="MTV40177.1"/>
    </source>
</evidence>
<dbReference type="InterPro" id="IPR007460">
    <property type="entry name" value="BrnT_toxin"/>
</dbReference>
<dbReference type="Proteomes" id="UP000475582">
    <property type="component" value="Unassembled WGS sequence"/>
</dbReference>
<name>A0A6L6PNF5_9BURK</name>
<evidence type="ECO:0000313" key="2">
    <source>
        <dbReference type="Proteomes" id="UP000475582"/>
    </source>
</evidence>
<dbReference type="Pfam" id="PF04365">
    <property type="entry name" value="BrnT_toxin"/>
    <property type="match status" value="1"/>
</dbReference>
<keyword evidence="2" id="KW-1185">Reference proteome</keyword>
<organism evidence="1 2">
    <name type="scientific">Duganella radicis</name>
    <dbReference type="NCBI Taxonomy" id="551988"/>
    <lineage>
        <taxon>Bacteria</taxon>
        <taxon>Pseudomonadati</taxon>
        <taxon>Pseudomonadota</taxon>
        <taxon>Betaproteobacteria</taxon>
        <taxon>Burkholderiales</taxon>
        <taxon>Oxalobacteraceae</taxon>
        <taxon>Telluria group</taxon>
        <taxon>Duganella</taxon>
    </lineage>
</organism>
<dbReference type="AlphaFoldDB" id="A0A6L6PNF5"/>
<gene>
    <name evidence="1" type="ORF">GM676_21655</name>
</gene>
<protein>
    <submittedName>
        <fullName evidence="1">BrnT family toxin</fullName>
    </submittedName>
</protein>
<dbReference type="InterPro" id="IPR038573">
    <property type="entry name" value="BrnT_sf"/>
</dbReference>
<sequence>MITWDEKKRIANLKKHGVDFADLGKLFDRFMYSEEDTSAHYDEVRVKSLCWHEDRVVRLIWIDRNDSARLISCRKATNYETRTYFENAPFN</sequence>
<dbReference type="EMBL" id="WNKY01000029">
    <property type="protein sequence ID" value="MTV40177.1"/>
    <property type="molecule type" value="Genomic_DNA"/>
</dbReference>
<comment type="caution">
    <text evidence="1">The sequence shown here is derived from an EMBL/GenBank/DDBJ whole genome shotgun (WGS) entry which is preliminary data.</text>
</comment>
<dbReference type="Gene3D" id="3.10.450.530">
    <property type="entry name" value="Ribonuclease toxin, BrnT, of type II toxin-antitoxin system"/>
    <property type="match status" value="1"/>
</dbReference>
<dbReference type="OrthoDB" id="9798158at2"/>
<accession>A0A6L6PNF5</accession>
<proteinExistence type="predicted"/>